<evidence type="ECO:0000256" key="3">
    <source>
        <dbReference type="PROSITE-ProRule" id="PRU10141"/>
    </source>
</evidence>
<keyword evidence="2 3" id="KW-0067">ATP-binding</keyword>
<evidence type="ECO:0000313" key="6">
    <source>
        <dbReference type="EMBL" id="CCK71472.1"/>
    </source>
</evidence>
<dbReference type="GO" id="GO:0000281">
    <property type="term" value="P:mitotic cytokinesis"/>
    <property type="evidence" value="ECO:0007669"/>
    <property type="project" value="EnsemblFungi"/>
</dbReference>
<dbReference type="GO" id="GO:0005634">
    <property type="term" value="C:nucleus"/>
    <property type="evidence" value="ECO:0007669"/>
    <property type="project" value="TreeGrafter"/>
</dbReference>
<dbReference type="SMART" id="SM00220">
    <property type="entry name" value="S_TKc"/>
    <property type="match status" value="1"/>
</dbReference>
<keyword evidence="7" id="KW-1185">Reference proteome</keyword>
<dbReference type="GO" id="GO:0000921">
    <property type="term" value="P:septin ring assembly"/>
    <property type="evidence" value="ECO:0007669"/>
    <property type="project" value="EnsemblFungi"/>
</dbReference>
<dbReference type="GO" id="GO:0000902">
    <property type="term" value="P:cell morphogenesis"/>
    <property type="evidence" value="ECO:0007669"/>
    <property type="project" value="EnsemblFungi"/>
</dbReference>
<dbReference type="InterPro" id="IPR000719">
    <property type="entry name" value="Prot_kinase_dom"/>
</dbReference>
<protein>
    <recommendedName>
        <fullName evidence="5">Protein kinase domain-containing protein</fullName>
    </recommendedName>
</protein>
<evidence type="ECO:0000256" key="1">
    <source>
        <dbReference type="ARBA" id="ARBA00022741"/>
    </source>
</evidence>
<feature type="region of interest" description="Disordered" evidence="4">
    <location>
        <begin position="528"/>
        <end position="552"/>
    </location>
</feature>
<dbReference type="eggNOG" id="KOG0585">
    <property type="taxonomic scope" value="Eukaryota"/>
</dbReference>
<dbReference type="SUPFAM" id="SSF56112">
    <property type="entry name" value="Protein kinase-like (PK-like)"/>
    <property type="match status" value="1"/>
</dbReference>
<dbReference type="PANTHER" id="PTHR44167">
    <property type="entry name" value="OVARIAN-SPECIFIC SERINE/THREONINE-PROTEIN KINASE LOK-RELATED"/>
    <property type="match status" value="1"/>
</dbReference>
<dbReference type="PROSITE" id="PS00108">
    <property type="entry name" value="PROTEIN_KINASE_ST"/>
    <property type="match status" value="1"/>
</dbReference>
<dbReference type="OrthoDB" id="68483at2759"/>
<dbReference type="Pfam" id="PF00069">
    <property type="entry name" value="Pkinase"/>
    <property type="match status" value="1"/>
</dbReference>
<dbReference type="Proteomes" id="UP000006310">
    <property type="component" value="Chromosome 8"/>
</dbReference>
<dbReference type="OMA" id="NQIMKWI"/>
<feature type="compositionally biased region" description="Basic and acidic residues" evidence="4">
    <location>
        <begin position="528"/>
        <end position="537"/>
    </location>
</feature>
<evidence type="ECO:0000256" key="4">
    <source>
        <dbReference type="SAM" id="MobiDB-lite"/>
    </source>
</evidence>
<accession>J7S1J9</accession>
<evidence type="ECO:0000256" key="2">
    <source>
        <dbReference type="ARBA" id="ARBA00022840"/>
    </source>
</evidence>
<dbReference type="GO" id="GO:0000144">
    <property type="term" value="C:cellular bud neck septin ring"/>
    <property type="evidence" value="ECO:0007669"/>
    <property type="project" value="EnsemblFungi"/>
</dbReference>
<gene>
    <name evidence="6" type="primary">KNAG0H00560</name>
    <name evidence="6" type="ordered locus">KNAG_0H00560</name>
</gene>
<dbReference type="PANTHER" id="PTHR44167:SF33">
    <property type="entry name" value="NON-SPECIFIC SERINE_THREONINE PROTEIN KINASE"/>
    <property type="match status" value="1"/>
</dbReference>
<dbReference type="GO" id="GO:1902935">
    <property type="term" value="P:protein localization to septin ring"/>
    <property type="evidence" value="ECO:0007669"/>
    <property type="project" value="EnsemblFungi"/>
</dbReference>
<evidence type="ECO:0000259" key="5">
    <source>
        <dbReference type="PROSITE" id="PS50011"/>
    </source>
</evidence>
<feature type="domain" description="Protein kinase" evidence="5">
    <location>
        <begin position="66"/>
        <end position="392"/>
    </location>
</feature>
<dbReference type="GO" id="GO:0005524">
    <property type="term" value="F:ATP binding"/>
    <property type="evidence" value="ECO:0007669"/>
    <property type="project" value="UniProtKB-UniRule"/>
</dbReference>
<keyword evidence="1 3" id="KW-0547">Nucleotide-binding</keyword>
<feature type="binding site" evidence="3">
    <location>
        <position position="95"/>
    </location>
    <ligand>
        <name>ATP</name>
        <dbReference type="ChEBI" id="CHEBI:30616"/>
    </ligand>
</feature>
<proteinExistence type="predicted"/>
<dbReference type="STRING" id="1071383.J7S1J9"/>
<reference evidence="6 7" key="1">
    <citation type="journal article" date="2011" name="Proc. Natl. Acad. Sci. U.S.A.">
        <title>Evolutionary erosion of yeast sex chromosomes by mating-type switching accidents.</title>
        <authorList>
            <person name="Gordon J.L."/>
            <person name="Armisen D."/>
            <person name="Proux-Wera E."/>
            <person name="Oheigeartaigh S.S."/>
            <person name="Byrne K.P."/>
            <person name="Wolfe K.H."/>
        </authorList>
    </citation>
    <scope>NUCLEOTIDE SEQUENCE [LARGE SCALE GENOMIC DNA]</scope>
    <source>
        <strain evidence="7">ATCC MYA-139 / BCRC 22969 / CBS 8797 / CCRC 22969 / KCTC 17520 / NBRC 10181 / NCYC 3082</strain>
    </source>
</reference>
<dbReference type="Gene3D" id="1.10.510.10">
    <property type="entry name" value="Transferase(Phosphotransferase) domain 1"/>
    <property type="match status" value="1"/>
</dbReference>
<dbReference type="KEGG" id="kng:KNAG_0H00560"/>
<dbReference type="GO" id="GO:0007117">
    <property type="term" value="P:budding cell bud growth"/>
    <property type="evidence" value="ECO:0007669"/>
    <property type="project" value="EnsemblFungi"/>
</dbReference>
<dbReference type="GO" id="GO:0042149">
    <property type="term" value="P:cellular response to glucose starvation"/>
    <property type="evidence" value="ECO:0007669"/>
    <property type="project" value="EnsemblFungi"/>
</dbReference>
<dbReference type="Gene3D" id="3.30.200.20">
    <property type="entry name" value="Phosphorylase Kinase, domain 1"/>
    <property type="match status" value="1"/>
</dbReference>
<dbReference type="RefSeq" id="XP_022465717.1">
    <property type="nucleotide sequence ID" value="XM_022609308.1"/>
</dbReference>
<evidence type="ECO:0000313" key="7">
    <source>
        <dbReference type="Proteomes" id="UP000006310"/>
    </source>
</evidence>
<dbReference type="InterPro" id="IPR017441">
    <property type="entry name" value="Protein_kinase_ATP_BS"/>
</dbReference>
<dbReference type="HOGENOM" id="CLU_019325_0_0_1"/>
<dbReference type="AlphaFoldDB" id="J7S1J9"/>
<dbReference type="GO" id="GO:0004674">
    <property type="term" value="F:protein serine/threonine kinase activity"/>
    <property type="evidence" value="ECO:0007669"/>
    <property type="project" value="EnsemblFungi"/>
</dbReference>
<organism evidence="6 7">
    <name type="scientific">Huiozyma naganishii (strain ATCC MYA-139 / BCRC 22969 / CBS 8797 / KCTC 17520 / NBRC 10181 / NCYC 3082 / Yp74L-3)</name>
    <name type="common">Yeast</name>
    <name type="synonym">Kazachstania naganishii</name>
    <dbReference type="NCBI Taxonomy" id="1071383"/>
    <lineage>
        <taxon>Eukaryota</taxon>
        <taxon>Fungi</taxon>
        <taxon>Dikarya</taxon>
        <taxon>Ascomycota</taxon>
        <taxon>Saccharomycotina</taxon>
        <taxon>Saccharomycetes</taxon>
        <taxon>Saccharomycetales</taxon>
        <taxon>Saccharomycetaceae</taxon>
        <taxon>Huiozyma</taxon>
    </lineage>
</organism>
<dbReference type="InterPro" id="IPR008271">
    <property type="entry name" value="Ser/Thr_kinase_AS"/>
</dbReference>
<feature type="compositionally biased region" description="Polar residues" evidence="4">
    <location>
        <begin position="540"/>
        <end position="552"/>
    </location>
</feature>
<dbReference type="GO" id="GO:0000023">
    <property type="term" value="P:maltose metabolic process"/>
    <property type="evidence" value="ECO:0007669"/>
    <property type="project" value="EnsemblFungi"/>
</dbReference>
<reference evidence="7" key="2">
    <citation type="submission" date="2012-08" db="EMBL/GenBank/DDBJ databases">
        <title>Genome sequence of Kazachstania naganishii.</title>
        <authorList>
            <person name="Gordon J.L."/>
            <person name="Armisen D."/>
            <person name="Proux-Wera E."/>
            <person name="OhEigeartaigh S.S."/>
            <person name="Byrne K.P."/>
            <person name="Wolfe K.H."/>
        </authorList>
    </citation>
    <scope>NUCLEOTIDE SEQUENCE [LARGE SCALE GENOMIC DNA]</scope>
    <source>
        <strain evidence="7">ATCC MYA-139 / BCRC 22969 / CBS 8797 / CCRC 22969 / KCTC 17520 / NBRC 10181 / NCYC 3082</strain>
    </source>
</reference>
<dbReference type="InterPro" id="IPR011009">
    <property type="entry name" value="Kinase-like_dom_sf"/>
</dbReference>
<dbReference type="PROSITE" id="PS50011">
    <property type="entry name" value="PROTEIN_KINASE_DOM"/>
    <property type="match status" value="1"/>
</dbReference>
<dbReference type="GO" id="GO:0007124">
    <property type="term" value="P:pseudohyphal growth"/>
    <property type="evidence" value="ECO:0007669"/>
    <property type="project" value="EnsemblFungi"/>
</dbReference>
<sequence>MFNQSTRKSRIPTLLGDSPFQCTDLPLDFDYKQHVKSYNDVINLNNARIQSSTRGYIHKENVASNYKIAKKIGKGQFGVVYKAHDLRKGGVVALKKMNKRGNEMSMFGMNQILRQIEFWNSLQWFGPLVGDEVTMLINLFKIRWEIFIMSKLIKNRYFIQFIECIDQPETPDVWMVLEWCNLGELQWKREKANSLLPQWVQFLPHVTSVQEVTIACIEDLSKALKFLKKNGIVHRDVKPSNILLDGNTQTFKLTDFGCSVLSPTMAEFDVAAVSSEFIQDAFHRELYKIVGTPAFIPPELCNFTNGNKNGEEAIDGFKIDIWALGVTLYCLLFNEVPFFGENEFSTYNKIVTESLLDRLDGSSLTDLVVRRLLDKDPNTRIDIEELLPQVEIARKSVSKTLKGRGRNKNGSLKKMWKKVWKGKSSNPTSAPKNTISTANEDITIVESFDSLPSVRSSSFEGDLEDEPTQIVNLIKFDSHELHHRHREDQEHQIVNDDRSRALDRRTTYVSDNSIDVPTPIKKLIRIKGTPEKSEGYTDHASATPTKKNHNQTCLPESRNIIDFKHFTDTNVGQSSDSFKDYLHFVDEI</sequence>
<dbReference type="GeneID" id="34527204"/>
<dbReference type="EMBL" id="HE978321">
    <property type="protein sequence ID" value="CCK71472.1"/>
    <property type="molecule type" value="Genomic_DNA"/>
</dbReference>
<name>J7S1J9_HUIN7</name>
<dbReference type="PROSITE" id="PS00107">
    <property type="entry name" value="PROTEIN_KINASE_ATP"/>
    <property type="match status" value="1"/>
</dbReference>
<dbReference type="GO" id="GO:0044773">
    <property type="term" value="P:mitotic DNA damage checkpoint signaling"/>
    <property type="evidence" value="ECO:0007669"/>
    <property type="project" value="TreeGrafter"/>
</dbReference>